<evidence type="ECO:0000256" key="1">
    <source>
        <dbReference type="SAM" id="MobiDB-lite"/>
    </source>
</evidence>
<dbReference type="EMBL" id="SODO01000024">
    <property type="protein sequence ID" value="TDW53979.1"/>
    <property type="molecule type" value="Genomic_DNA"/>
</dbReference>
<accession>A0A235C9H1</accession>
<reference evidence="4 6" key="1">
    <citation type="submission" date="2017-08" db="EMBL/GenBank/DDBJ databases">
        <title>Draft Genome Sequence of the Marine Bacterium Oceanimonas baumannii ATCC 700832.</title>
        <authorList>
            <person name="Mcclelland W.D."/>
            <person name="Brennan M.A."/>
            <person name="Trachtenberg A.M."/>
            <person name="Maclea K.S."/>
        </authorList>
    </citation>
    <scope>NUCLEOTIDE SEQUENCE [LARGE SCALE GENOMIC DNA]</scope>
    <source>
        <strain evidence="4 6">ATCC 700832</strain>
    </source>
</reference>
<feature type="transmembrane region" description="Helical" evidence="2">
    <location>
        <begin position="855"/>
        <end position="875"/>
    </location>
</feature>
<protein>
    <recommendedName>
        <fullName evidence="3">Toxin VasX N-terminal region domain-containing protein</fullName>
    </recommendedName>
</protein>
<evidence type="ECO:0000313" key="5">
    <source>
        <dbReference type="EMBL" id="TDW53979.1"/>
    </source>
</evidence>
<evidence type="ECO:0000313" key="4">
    <source>
        <dbReference type="EMBL" id="OYD21074.1"/>
    </source>
</evidence>
<feature type="compositionally biased region" description="Basic and acidic residues" evidence="1">
    <location>
        <begin position="1087"/>
        <end position="1098"/>
    </location>
</feature>
<dbReference type="CDD" id="cd20705">
    <property type="entry name" value="MIX_I"/>
    <property type="match status" value="1"/>
</dbReference>
<feature type="transmembrane region" description="Helical" evidence="2">
    <location>
        <begin position="882"/>
        <end position="902"/>
    </location>
</feature>
<feature type="region of interest" description="Disordered" evidence="1">
    <location>
        <begin position="1087"/>
        <end position="1108"/>
    </location>
</feature>
<dbReference type="AlphaFoldDB" id="A0A235C9H1"/>
<evidence type="ECO:0000259" key="3">
    <source>
        <dbReference type="Pfam" id="PF20249"/>
    </source>
</evidence>
<dbReference type="Proteomes" id="UP000295058">
    <property type="component" value="Unassembled WGS sequence"/>
</dbReference>
<name>A0A235C9H1_9GAMM</name>
<keyword evidence="7" id="KW-1185">Reference proteome</keyword>
<comment type="caution">
    <text evidence="4">The sequence shown here is derived from an EMBL/GenBank/DDBJ whole genome shotgun (WGS) entry which is preliminary data.</text>
</comment>
<evidence type="ECO:0000313" key="6">
    <source>
        <dbReference type="Proteomes" id="UP000243640"/>
    </source>
</evidence>
<evidence type="ECO:0000256" key="2">
    <source>
        <dbReference type="SAM" id="Phobius"/>
    </source>
</evidence>
<organism evidence="4 6">
    <name type="scientific">Oceanimonas baumannii</name>
    <dbReference type="NCBI Taxonomy" id="129578"/>
    <lineage>
        <taxon>Bacteria</taxon>
        <taxon>Pseudomonadati</taxon>
        <taxon>Pseudomonadota</taxon>
        <taxon>Gammaproteobacteria</taxon>
        <taxon>Aeromonadales</taxon>
        <taxon>Aeromonadaceae</taxon>
        <taxon>Oceanimonas</taxon>
    </lineage>
</organism>
<proteinExistence type="predicted"/>
<sequence>MITDLKQLNDESIEHGKRRRVEYENHEGGELALTIPKREGGEIKITLLEHAQITDEQYDDYQLNTLLRLRPLAEMPPNEQYGSAGIGILRKGYLYVFFHGRLWRELEVDEHGRMSDVDLDHYRQCMADEQNDRPSSGVWLEDILVPVMLQGRSVMHDVRVGFSEIAWSWAYITWLELNPAKLEQRVQPVGHASAVVYSDELRFDNGFPAQKVSTLPELRAREPAAELMLENPSEQFTLDYTSPAANSLCGKLRSKWQFIADNAANAKSTDGAQEANQEELVSLTQMLEHQVEAGTDALATLKTQTGVAAVKIADPLFVLRHALTQIRLSFHYLDAIETSLSYKPLAHSAMLLRQSLFDRSAAKENEHQEMLMQLRQALDRKKLDDVLENEERRQTLDHIKIQINKLRSLLDSGAFEATLRDYASHHHLGVIESFSLAGALLHTLKQVPETVRKHGFDDNLGTGAILTGIFKNAALMAFWSPEDAEELMQQDLPPKGEIEPNDGSGRFRPNFIRSLVESGASLDEKALAALQMEGLALLAKQESARQGGDDSVQKTGKISSLIKAAIEGWSGAILASVQSLEKEGMITRIELHRLFSCLGASLKHVYQEFSGLRLLARDRVSLQQYSIIGVHGDGLRYGMTDAELASNHLTKKTDFLVGDILEEHNGTTKTAASTSPTTMHQADAGPVIKTSGSHSVFVIPPDHKMAKKLTATKINLANNINIRINSEGISKVFLGFALYNLASESKMLFKSYKEDRSLWLQGAKWFNAIIDSLAASMKLTEVILGDDNKLIKYGIQRPLFTVERTPLIGKRLAAVGGNTLVKTAALVNFAAGSIGVGISAYEVVNSLDNADYDAAFAHSVALAGGMVFLSSPLLATCLAIPGWGWAVLGMGLILGGGVWAAFATDGPLEKHLKLGPLGISPDASEVPDTDNDYYPQLLSLMSPFTINACRVADAPADNNELQTWLQNANHQPDDMMITLNSPLISQFPSWKSNGITITAQELKYSTLEASGTRASFLSEQTPLVNLKSSDFLPEDNAIRFVVGKQLKGGTHTTAYYRETYHLRLRVCIQARIKSELGEHVFPQPLSKKDLPYNPDKHASAPAKKTHTYHPAPNEQAPFWFIKEIDV</sequence>
<dbReference type="EMBL" id="NQJF01000022">
    <property type="protein sequence ID" value="OYD21074.1"/>
    <property type="molecule type" value="Genomic_DNA"/>
</dbReference>
<dbReference type="OrthoDB" id="5406083at2"/>
<dbReference type="Proteomes" id="UP000243640">
    <property type="component" value="Unassembled WGS sequence"/>
</dbReference>
<reference evidence="5 7" key="2">
    <citation type="submission" date="2019-03" db="EMBL/GenBank/DDBJ databases">
        <title>Genomic Encyclopedia of Archaeal and Bacterial Type Strains, Phase II (KMG-II): from individual species to whole genera.</title>
        <authorList>
            <person name="Goeker M."/>
        </authorList>
    </citation>
    <scope>NUCLEOTIDE SEQUENCE [LARGE SCALE GENOMIC DNA]</scope>
    <source>
        <strain evidence="5 7">DSM 15594</strain>
    </source>
</reference>
<dbReference type="RefSeq" id="WP_094279788.1">
    <property type="nucleotide sequence ID" value="NZ_NQJF01000022.1"/>
</dbReference>
<feature type="domain" description="Toxin VasX N-terminal region" evidence="3">
    <location>
        <begin position="78"/>
        <end position="190"/>
    </location>
</feature>
<keyword evidence="2" id="KW-0472">Membrane</keyword>
<dbReference type="Pfam" id="PF20249">
    <property type="entry name" value="VasX_N"/>
    <property type="match status" value="1"/>
</dbReference>
<keyword evidence="2" id="KW-0812">Transmembrane</keyword>
<gene>
    <name evidence="4" type="ORF">B6S09_17575</name>
    <name evidence="5" type="ORF">LY04_03551</name>
</gene>
<evidence type="ECO:0000313" key="7">
    <source>
        <dbReference type="Proteomes" id="UP000295058"/>
    </source>
</evidence>
<keyword evidence="2" id="KW-1133">Transmembrane helix</keyword>
<dbReference type="InterPro" id="IPR046864">
    <property type="entry name" value="VasX_N"/>
</dbReference>